<reference evidence="1" key="1">
    <citation type="submission" date="2021-06" db="EMBL/GenBank/DDBJ databases">
        <authorList>
            <person name="Kallberg Y."/>
            <person name="Tangrot J."/>
            <person name="Rosling A."/>
        </authorList>
    </citation>
    <scope>NUCLEOTIDE SEQUENCE</scope>
    <source>
        <strain evidence="1">CL356</strain>
    </source>
</reference>
<evidence type="ECO:0000313" key="1">
    <source>
        <dbReference type="EMBL" id="CAG8595306.1"/>
    </source>
</evidence>
<proteinExistence type="predicted"/>
<comment type="caution">
    <text evidence="1">The sequence shown here is derived from an EMBL/GenBank/DDBJ whole genome shotgun (WGS) entry which is preliminary data.</text>
</comment>
<accession>A0ACA9MKE3</accession>
<name>A0ACA9MKE3_9GLOM</name>
<feature type="non-terminal residue" evidence="1">
    <location>
        <position position="1"/>
    </location>
</feature>
<dbReference type="EMBL" id="CAJVPT010013379">
    <property type="protein sequence ID" value="CAG8595306.1"/>
    <property type="molecule type" value="Genomic_DNA"/>
</dbReference>
<organism evidence="1 2">
    <name type="scientific">Acaulospora colombiana</name>
    <dbReference type="NCBI Taxonomy" id="27376"/>
    <lineage>
        <taxon>Eukaryota</taxon>
        <taxon>Fungi</taxon>
        <taxon>Fungi incertae sedis</taxon>
        <taxon>Mucoromycota</taxon>
        <taxon>Glomeromycotina</taxon>
        <taxon>Glomeromycetes</taxon>
        <taxon>Diversisporales</taxon>
        <taxon>Acaulosporaceae</taxon>
        <taxon>Acaulospora</taxon>
    </lineage>
</organism>
<sequence>HCAAMMSSFANKKDWFKFAIENGFIKSFEYNSFENKNKRKMVALKSLHKNNDFHKDFVREVRVHGDILNHDDILTRNALQLDSETKSFFLVLQYANGGTLRSYLQKNFDKLNWPRKLKMAVDIANGLNCIHGEVYNFSCMEQDIIEPMRDMPNEADSISIPTESITSNLSFQGTQILTDPYKFAKEKIFVTNVKPTRTCTKMLKLARESLDNDFDESNDKPHCVAWVHVSLGDVEGLKWHLDYDDHRDIKILPEFTIKFCCWDKIILVFETLKLYGANFGGIHLSLGSLVKNNSVHFPRELLQFKELLIWLLDNNCDINELKDSRGFYSLYDLLDALGLHKHREVIDLYLEFHFNPNNSYNTHLPNLLFYSVSKKFPLSTLKLILNYGIDLSTKNSEGLNVLDYAANEKSIETLEYLLRRYSKTLSSQFKFSEHHPNLLFLAIKKDFPISTLGLILDSGVDLLTKNVEGLNVLDYAAEEKNLEALEYLLSNCSTKLNSDHRFSKNCPNLLFLAIKENYPISTLRLILNSRVKLSIKNHDGLNAINYAAVCKNIEALEYLLSNYSEESTFQHRFSQNCPNLLFLAIENFFPVHILELILNSDIDLSTKNDMGLDALDYADIKKDVEALEHLLGNYTKELNLHKRFSPSCPNLLFYSISRRFPTSTLEVILTSHDIDLSTRNASGLNVLNYSVYERNIEALEHLLKFHSKGKFPIPTLKLILESGVDLSAKNDEGLNALEYAADNKNIEALEFLLGFFKRLDSNSKPFPPCPSLLFFAIRNEFPVSTLKLILGSGVDLLTKNDEGQNILDYSALWKNIKALEYLLKNHATELNSHFMFSEECPNLIFLAIKKFPVSTLSLALDLDIDLSIKNRDNLNAFDYVLNIGIMEKIECFIENQNALNFRFSPDCPNLLFYTLYKKYPISIVKLIRKHGVDYKTKNNDELNALGYAVKLKNMVAVRYLLENILEFSEQQSIAEAIGQTKFFSREWYYLQDWK</sequence>
<feature type="non-terminal residue" evidence="1">
    <location>
        <position position="994"/>
    </location>
</feature>
<protein>
    <submittedName>
        <fullName evidence="1">12052_t:CDS:1</fullName>
    </submittedName>
</protein>
<keyword evidence="2" id="KW-1185">Reference proteome</keyword>
<gene>
    <name evidence="1" type="ORF">ACOLOM_LOCUS6478</name>
</gene>
<dbReference type="Proteomes" id="UP000789525">
    <property type="component" value="Unassembled WGS sequence"/>
</dbReference>
<evidence type="ECO:0000313" key="2">
    <source>
        <dbReference type="Proteomes" id="UP000789525"/>
    </source>
</evidence>